<keyword evidence="1" id="KW-0812">Transmembrane</keyword>
<feature type="transmembrane region" description="Helical" evidence="1">
    <location>
        <begin position="355"/>
        <end position="374"/>
    </location>
</feature>
<evidence type="ECO:0000313" key="3">
    <source>
        <dbReference type="Proteomes" id="UP000076848"/>
    </source>
</evidence>
<accession>A0A157SNT0</accession>
<name>A0A157SNT0_9BORD</name>
<feature type="transmembrane region" description="Helical" evidence="1">
    <location>
        <begin position="203"/>
        <end position="223"/>
    </location>
</feature>
<proteinExistence type="predicted"/>
<sequence length="390" mass="43148">MTPSHDDRAHGLGLTRRMPGMFAGGWRARGAERLDAWRFRAMRADYYAYLAEVLLALQGRKTLLDLFEDDARRYGLSTVRGRLAQRWARRYQESGGDLAAAWADALPADECLLVASAQAAGGDALAEVLRDLARAVQLVRGLRDELLVTMAAGLAALGVTLALLCAVPFFTVPRLQQVFQGLPPDYLGPLTRRLYALADAVRYALPLWSFALPAGVALVLWSLPNLTGRVRTGLDGWAVWRLYRDFHAIRFLAMLSVLLRQRGNIDTRLREALATFAWNARPWLAGHVAAMLARIDAGIVGEHSLDTGLFDRELWWFMADMIGAHGLAGGLQQARARIESHTVARVRRQAQAARWVLLLGAAGAVIGLALWHYAAIDELRRALTQFHASR</sequence>
<dbReference type="AlphaFoldDB" id="A0A157SNT0"/>
<dbReference type="Proteomes" id="UP000076848">
    <property type="component" value="Unassembled WGS sequence"/>
</dbReference>
<protein>
    <submittedName>
        <fullName evidence="2">General secretion pathway protein</fullName>
    </submittedName>
</protein>
<evidence type="ECO:0000256" key="1">
    <source>
        <dbReference type="SAM" id="Phobius"/>
    </source>
</evidence>
<keyword evidence="1" id="KW-0472">Membrane</keyword>
<keyword evidence="3" id="KW-1185">Reference proteome</keyword>
<evidence type="ECO:0000313" key="2">
    <source>
        <dbReference type="EMBL" id="SAI72107.1"/>
    </source>
</evidence>
<dbReference type="STRING" id="288768.SAMEA3906486_03941"/>
<dbReference type="EMBL" id="FKIF01000007">
    <property type="protein sequence ID" value="SAI72107.1"/>
    <property type="molecule type" value="Genomic_DNA"/>
</dbReference>
<keyword evidence="1" id="KW-1133">Transmembrane helix</keyword>
<reference evidence="2 3" key="1">
    <citation type="submission" date="2016-04" db="EMBL/GenBank/DDBJ databases">
        <authorList>
            <consortium name="Pathogen Informatics"/>
        </authorList>
    </citation>
    <scope>NUCLEOTIDE SEQUENCE [LARGE SCALE GENOMIC DNA]</scope>
    <source>
        <strain evidence="2 3">H050680373</strain>
    </source>
</reference>
<feature type="transmembrane region" description="Helical" evidence="1">
    <location>
        <begin position="146"/>
        <end position="170"/>
    </location>
</feature>
<organism evidence="2 3">
    <name type="scientific">Bordetella ansorpii</name>
    <dbReference type="NCBI Taxonomy" id="288768"/>
    <lineage>
        <taxon>Bacteria</taxon>
        <taxon>Pseudomonadati</taxon>
        <taxon>Pseudomonadota</taxon>
        <taxon>Betaproteobacteria</taxon>
        <taxon>Burkholderiales</taxon>
        <taxon>Alcaligenaceae</taxon>
        <taxon>Bordetella</taxon>
    </lineage>
</organism>
<gene>
    <name evidence="2" type="ORF">SAMEA3906486_03941</name>
</gene>